<name>A3LY32_PICST</name>
<dbReference type="Proteomes" id="UP000002258">
    <property type="component" value="Chromosome 6"/>
</dbReference>
<dbReference type="InterPro" id="IPR039859">
    <property type="entry name" value="PFA4/ZDH16/20/ERF2-like"/>
</dbReference>
<dbReference type="FunCoup" id="A3LY32">
    <property type="interactions" value="34"/>
</dbReference>
<evidence type="ECO:0000313" key="15">
    <source>
        <dbReference type="EMBL" id="ABN67566.2"/>
    </source>
</evidence>
<dbReference type="OrthoDB" id="331948at2759"/>
<feature type="region of interest" description="Disordered" evidence="13">
    <location>
        <begin position="247"/>
        <end position="268"/>
    </location>
</feature>
<dbReference type="GO" id="GO:0005789">
    <property type="term" value="C:endoplasmic reticulum membrane"/>
    <property type="evidence" value="ECO:0007669"/>
    <property type="project" value="UniProtKB-SubCell"/>
</dbReference>
<keyword evidence="8 11" id="KW-0449">Lipoprotein</keyword>
<evidence type="ECO:0000256" key="12">
    <source>
        <dbReference type="RuleBase" id="RU079119"/>
    </source>
</evidence>
<evidence type="ECO:0000256" key="2">
    <source>
        <dbReference type="ARBA" id="ARBA00022679"/>
    </source>
</evidence>
<dbReference type="PANTHER" id="PTHR12246">
    <property type="entry name" value="PALMITOYLTRANSFERASE ZDHHC16"/>
    <property type="match status" value="1"/>
</dbReference>
<dbReference type="eggNOG" id="KOG1314">
    <property type="taxonomic scope" value="Eukaryota"/>
</dbReference>
<keyword evidence="7 11" id="KW-0564">Palmitate</keyword>
<feature type="transmembrane region" description="Helical" evidence="11 12">
    <location>
        <begin position="165"/>
        <end position="186"/>
    </location>
</feature>
<dbReference type="InterPro" id="IPR001594">
    <property type="entry name" value="Palmitoyltrfase_DHHC"/>
</dbReference>
<organism evidence="15 16">
    <name type="scientific">Scheffersomyces stipitis (strain ATCC 58785 / CBS 6054 / NBRC 10063 / NRRL Y-11545)</name>
    <name type="common">Yeast</name>
    <name type="synonym">Pichia stipitis</name>
    <dbReference type="NCBI Taxonomy" id="322104"/>
    <lineage>
        <taxon>Eukaryota</taxon>
        <taxon>Fungi</taxon>
        <taxon>Dikarya</taxon>
        <taxon>Ascomycota</taxon>
        <taxon>Saccharomycotina</taxon>
        <taxon>Pichiomycetes</taxon>
        <taxon>Debaryomycetaceae</taxon>
        <taxon>Scheffersomyces</taxon>
    </lineage>
</organism>
<keyword evidence="16" id="KW-1185">Reference proteome</keyword>
<feature type="domain" description="Palmitoyltransferase DHHC" evidence="14">
    <location>
        <begin position="77"/>
        <end position="204"/>
    </location>
</feature>
<evidence type="ECO:0000256" key="1">
    <source>
        <dbReference type="ARBA" id="ARBA00004141"/>
    </source>
</evidence>
<dbReference type="EMBL" id="CP000500">
    <property type="protein sequence ID" value="ABN67566.2"/>
    <property type="molecule type" value="Genomic_DNA"/>
</dbReference>
<evidence type="ECO:0000256" key="6">
    <source>
        <dbReference type="ARBA" id="ARBA00023136"/>
    </source>
</evidence>
<feature type="transmembrane region" description="Helical" evidence="11 12">
    <location>
        <begin position="7"/>
        <end position="29"/>
    </location>
</feature>
<dbReference type="HAMAP" id="MF_03199">
    <property type="entry name" value="DHHC_PAT_PFA4"/>
    <property type="match status" value="1"/>
</dbReference>
<keyword evidence="3 11" id="KW-0812">Transmembrane</keyword>
<dbReference type="KEGG" id="pic:PICST_84430"/>
<feature type="compositionally biased region" description="Acidic residues" evidence="13">
    <location>
        <begin position="378"/>
        <end position="387"/>
    </location>
</feature>
<comment type="similarity">
    <text evidence="11">Belongs to the DHHC palmitoyltransferase family. PFA4 subfamily.</text>
</comment>
<keyword evidence="6 11" id="KW-0472">Membrane</keyword>
<dbReference type="InterPro" id="IPR033682">
    <property type="entry name" value="PFA4"/>
</dbReference>
<feature type="region of interest" description="Disordered" evidence="13">
    <location>
        <begin position="364"/>
        <end position="387"/>
    </location>
</feature>
<keyword evidence="5 11" id="KW-1133">Transmembrane helix</keyword>
<dbReference type="STRING" id="322104.A3LY32"/>
<evidence type="ECO:0000256" key="11">
    <source>
        <dbReference type="HAMAP-Rule" id="MF_03199"/>
    </source>
</evidence>
<dbReference type="GeneID" id="4839865"/>
<evidence type="ECO:0000256" key="5">
    <source>
        <dbReference type="ARBA" id="ARBA00022989"/>
    </source>
</evidence>
<dbReference type="HOGENOM" id="CLU_027721_8_0_1"/>
<feature type="active site" description="S-palmitoyl cysteine intermediate" evidence="11">
    <location>
        <position position="108"/>
    </location>
</feature>
<feature type="compositionally biased region" description="Basic and acidic residues" evidence="13">
    <location>
        <begin position="364"/>
        <end position="376"/>
    </location>
</feature>
<keyword evidence="4 11" id="KW-0256">Endoplasmic reticulum</keyword>
<evidence type="ECO:0000256" key="13">
    <source>
        <dbReference type="SAM" id="MobiDB-lite"/>
    </source>
</evidence>
<evidence type="ECO:0000256" key="9">
    <source>
        <dbReference type="ARBA" id="ARBA00023315"/>
    </source>
</evidence>
<comment type="function">
    <text evidence="11">Mediates the reversible addition of palmitate to target proteins, thereby regulating their membrane association and biological function.</text>
</comment>
<evidence type="ECO:0000256" key="7">
    <source>
        <dbReference type="ARBA" id="ARBA00023139"/>
    </source>
</evidence>
<dbReference type="PROSITE" id="PS50216">
    <property type="entry name" value="DHHC"/>
    <property type="match status" value="1"/>
</dbReference>
<comment type="subcellular location">
    <subcellularLocation>
        <location evidence="11">Endoplasmic reticulum membrane</location>
        <topology evidence="11">Multi-pass membrane protein</topology>
    </subcellularLocation>
    <subcellularLocation>
        <location evidence="1">Membrane</location>
        <topology evidence="1">Multi-pass membrane protein</topology>
    </subcellularLocation>
</comment>
<dbReference type="OMA" id="TMNCVGY"/>
<gene>
    <name evidence="11" type="primary">PFA4</name>
    <name evidence="15" type="ORF">PICST_84430</name>
</gene>
<reference evidence="15 16" key="1">
    <citation type="journal article" date="2007" name="Nat. Biotechnol.">
        <title>Genome sequence of the lignocellulose-bioconverting and xylose-fermenting yeast Pichia stipitis.</title>
        <authorList>
            <person name="Jeffries T.W."/>
            <person name="Grigoriev I.V."/>
            <person name="Grimwood J."/>
            <person name="Laplaza J.M."/>
            <person name="Aerts A."/>
            <person name="Salamov A."/>
            <person name="Schmutz J."/>
            <person name="Lindquist E."/>
            <person name="Dehal P."/>
            <person name="Shapiro H."/>
            <person name="Jin Y.S."/>
            <person name="Passoth V."/>
            <person name="Richardson P.M."/>
        </authorList>
    </citation>
    <scope>NUCLEOTIDE SEQUENCE [LARGE SCALE GENOMIC DNA]</scope>
    <source>
        <strain evidence="16">ATCC 58785 / CBS 6054 / NBRC 10063 / NRRL Y-11545</strain>
    </source>
</reference>
<evidence type="ECO:0000256" key="3">
    <source>
        <dbReference type="ARBA" id="ARBA00022692"/>
    </source>
</evidence>
<dbReference type="InParanoid" id="A3LY32"/>
<evidence type="ECO:0000313" key="16">
    <source>
        <dbReference type="Proteomes" id="UP000002258"/>
    </source>
</evidence>
<comment type="domain">
    <text evidence="11 12">The DHHC domain is required for palmitoyltransferase activity.</text>
</comment>
<dbReference type="RefSeq" id="XP_001385595.2">
    <property type="nucleotide sequence ID" value="XM_001385558.1"/>
</dbReference>
<evidence type="ECO:0000259" key="14">
    <source>
        <dbReference type="Pfam" id="PF01529"/>
    </source>
</evidence>
<keyword evidence="9 11" id="KW-0012">Acyltransferase</keyword>
<proteinExistence type="inferred from homology"/>
<protein>
    <recommendedName>
        <fullName evidence="11">Palmitoyltransferase PFA4</fullName>
        <ecNumber evidence="11">2.3.1.225</ecNumber>
    </recommendedName>
    <alternativeName>
        <fullName evidence="11">Protein S-acyltransferase</fullName>
        <shortName evidence="11">PAT</shortName>
    </alternativeName>
    <alternativeName>
        <fullName evidence="11">Protein fatty acyltransferase 4</fullName>
    </alternativeName>
</protein>
<evidence type="ECO:0000256" key="10">
    <source>
        <dbReference type="ARBA" id="ARBA00048048"/>
    </source>
</evidence>
<keyword evidence="2 11" id="KW-0808">Transferase</keyword>
<comment type="catalytic activity">
    <reaction evidence="10 11 12">
        <text>L-cysteinyl-[protein] + hexadecanoyl-CoA = S-hexadecanoyl-L-cysteinyl-[protein] + CoA</text>
        <dbReference type="Rhea" id="RHEA:36683"/>
        <dbReference type="Rhea" id="RHEA-COMP:10131"/>
        <dbReference type="Rhea" id="RHEA-COMP:11032"/>
        <dbReference type="ChEBI" id="CHEBI:29950"/>
        <dbReference type="ChEBI" id="CHEBI:57287"/>
        <dbReference type="ChEBI" id="CHEBI:57379"/>
        <dbReference type="ChEBI" id="CHEBI:74151"/>
        <dbReference type="EC" id="2.3.1.225"/>
    </reaction>
</comment>
<dbReference type="Pfam" id="PF01529">
    <property type="entry name" value="DHHC"/>
    <property type="match status" value="1"/>
</dbReference>
<evidence type="ECO:0000256" key="8">
    <source>
        <dbReference type="ARBA" id="ARBA00023288"/>
    </source>
</evidence>
<evidence type="ECO:0000256" key="4">
    <source>
        <dbReference type="ARBA" id="ARBA00022824"/>
    </source>
</evidence>
<dbReference type="GO" id="GO:0019706">
    <property type="term" value="F:protein-cysteine S-palmitoyltransferase activity"/>
    <property type="evidence" value="ECO:0007669"/>
    <property type="project" value="UniProtKB-UniRule"/>
</dbReference>
<dbReference type="AlphaFoldDB" id="A3LY32"/>
<dbReference type="EC" id="2.3.1.225" evidence="11"/>
<feature type="transmembrane region" description="Helical" evidence="11 12">
    <location>
        <begin position="41"/>
        <end position="59"/>
    </location>
</feature>
<feature type="transmembrane region" description="Helical" evidence="11 12">
    <location>
        <begin position="126"/>
        <end position="145"/>
    </location>
</feature>
<sequence length="400" mass="46916">MAIQLKWPILGVIIPCILIAGIGYGAHFFVFSRHMSLVDQIWFQVYMTMVWISYILAIVKDPGSPPKNFQPNSGEWRRWCKKCQNYKPERTHHCKTCNKCVLKMDHHCPWTYNCVGHGNIAHFLRFLLWVIFTTGITFVELSKRAVQYYKDSDLPSYLISKSEMFAVIFLLPVDFFVLASITVLLIRCVKDMFFMGMTQIEGWEMERIESQFHTERMWARIRRNYYKLHGKELPRLTSWNRTQRYYENTKDENTVNDDANDNDQSGVPEEFTTDDLIFPYDRGLWKNIIDSCGMPWTWILPWGGPSSDGYHFDKTEFMDEDQLGLPWPPDGGHQDIEVEEPDVSQMVVGNRTNIKMLKKRLDPRSTMKRTEWRSDAGETLDDLGVDVEAEDEDELMVKVQ</sequence>
<accession>A3LY32</accession>